<reference evidence="1" key="1">
    <citation type="submission" date="2025-08" db="UniProtKB">
        <authorList>
            <consortium name="Ensembl"/>
        </authorList>
    </citation>
    <scope>IDENTIFICATION</scope>
</reference>
<organism evidence="1 2">
    <name type="scientific">Pavo cristatus</name>
    <name type="common">Indian peafowl</name>
    <name type="synonym">Blue peafowl</name>
    <dbReference type="NCBI Taxonomy" id="9049"/>
    <lineage>
        <taxon>Eukaryota</taxon>
        <taxon>Metazoa</taxon>
        <taxon>Chordata</taxon>
        <taxon>Craniata</taxon>
        <taxon>Vertebrata</taxon>
        <taxon>Euteleostomi</taxon>
        <taxon>Archelosauria</taxon>
        <taxon>Archosauria</taxon>
        <taxon>Dinosauria</taxon>
        <taxon>Saurischia</taxon>
        <taxon>Theropoda</taxon>
        <taxon>Coelurosauria</taxon>
        <taxon>Aves</taxon>
        <taxon>Neognathae</taxon>
        <taxon>Galloanserae</taxon>
        <taxon>Galliformes</taxon>
        <taxon>Phasianidae</taxon>
        <taxon>Phasianinae</taxon>
        <taxon>Pavo</taxon>
    </lineage>
</organism>
<proteinExistence type="predicted"/>
<protein>
    <submittedName>
        <fullName evidence="1">Uncharacterized protein</fullName>
    </submittedName>
</protein>
<reference evidence="1" key="2">
    <citation type="submission" date="2025-09" db="UniProtKB">
        <authorList>
            <consortium name="Ensembl"/>
        </authorList>
    </citation>
    <scope>IDENTIFICATION</scope>
</reference>
<dbReference type="AlphaFoldDB" id="A0A8C9FCA8"/>
<dbReference type="Ensembl" id="ENSPSTT00000014069.1">
    <property type="protein sequence ID" value="ENSPSTP00000013418.1"/>
    <property type="gene ID" value="ENSPSTG00000009490.1"/>
</dbReference>
<sequence>SHCWFLFFCGVFLFCFVLFCFPTAFLAVTNTSSMERLYRLGEHESCVHVLKGLTLSFSSELCSGSLFSHAKPSSKGGFLRRRLPMDTRSLPGMGFPECHLEGNLQCNFKEPNMSLGVGPPGPQQRLVLEKKSHTPFKRRFSEDKTEASVSPPSSSTPCMVCFCGCFLVS</sequence>
<dbReference type="Proteomes" id="UP000694428">
    <property type="component" value="Unplaced"/>
</dbReference>
<evidence type="ECO:0000313" key="2">
    <source>
        <dbReference type="Proteomes" id="UP000694428"/>
    </source>
</evidence>
<accession>A0A8C9FCA8</accession>
<name>A0A8C9FCA8_PAVCR</name>
<evidence type="ECO:0000313" key="1">
    <source>
        <dbReference type="Ensembl" id="ENSPSTP00000013418.1"/>
    </source>
</evidence>
<keyword evidence="2" id="KW-1185">Reference proteome</keyword>